<sequence length="150" mass="16672">MNNTSGTSVTPQVDKPKLIAVTPYSKKLHASIPSHSVPQPREFNVMKHSNVIALGMFKIDPSQTFRVDLVPNNQSSTSIRTNPISNFQHHVTFKENVYFDTVNASSTGLVHTARTKRPQPKGNTRNARVPSASKSSEVKKDVIVEDHRKI</sequence>
<name>A0A699UCS4_TANCI</name>
<feature type="compositionally biased region" description="Basic and acidic residues" evidence="1">
    <location>
        <begin position="136"/>
        <end position="150"/>
    </location>
</feature>
<comment type="caution">
    <text evidence="2">The sequence shown here is derived from an EMBL/GenBank/DDBJ whole genome shotgun (WGS) entry which is preliminary data.</text>
</comment>
<feature type="region of interest" description="Disordered" evidence="1">
    <location>
        <begin position="109"/>
        <end position="150"/>
    </location>
</feature>
<feature type="non-terminal residue" evidence="2">
    <location>
        <position position="150"/>
    </location>
</feature>
<gene>
    <name evidence="2" type="ORF">Tci_891772</name>
</gene>
<organism evidence="2">
    <name type="scientific">Tanacetum cinerariifolium</name>
    <name type="common">Dalmatian daisy</name>
    <name type="synonym">Chrysanthemum cinerariifolium</name>
    <dbReference type="NCBI Taxonomy" id="118510"/>
    <lineage>
        <taxon>Eukaryota</taxon>
        <taxon>Viridiplantae</taxon>
        <taxon>Streptophyta</taxon>
        <taxon>Embryophyta</taxon>
        <taxon>Tracheophyta</taxon>
        <taxon>Spermatophyta</taxon>
        <taxon>Magnoliopsida</taxon>
        <taxon>eudicotyledons</taxon>
        <taxon>Gunneridae</taxon>
        <taxon>Pentapetalae</taxon>
        <taxon>asterids</taxon>
        <taxon>campanulids</taxon>
        <taxon>Asterales</taxon>
        <taxon>Asteraceae</taxon>
        <taxon>Asteroideae</taxon>
        <taxon>Anthemideae</taxon>
        <taxon>Anthemidinae</taxon>
        <taxon>Tanacetum</taxon>
    </lineage>
</organism>
<proteinExistence type="predicted"/>
<protein>
    <submittedName>
        <fullName evidence="2">Uncharacterized protein</fullName>
    </submittedName>
</protein>
<evidence type="ECO:0000313" key="2">
    <source>
        <dbReference type="EMBL" id="GFD19803.1"/>
    </source>
</evidence>
<dbReference type="EMBL" id="BKCJ011317351">
    <property type="protein sequence ID" value="GFD19803.1"/>
    <property type="molecule type" value="Genomic_DNA"/>
</dbReference>
<reference evidence="2" key="1">
    <citation type="journal article" date="2019" name="Sci. Rep.">
        <title>Draft genome of Tanacetum cinerariifolium, the natural source of mosquito coil.</title>
        <authorList>
            <person name="Yamashiro T."/>
            <person name="Shiraishi A."/>
            <person name="Satake H."/>
            <person name="Nakayama K."/>
        </authorList>
    </citation>
    <scope>NUCLEOTIDE SEQUENCE</scope>
</reference>
<accession>A0A699UCS4</accession>
<dbReference type="AlphaFoldDB" id="A0A699UCS4"/>
<evidence type="ECO:0000256" key="1">
    <source>
        <dbReference type="SAM" id="MobiDB-lite"/>
    </source>
</evidence>